<protein>
    <submittedName>
        <fullName evidence="2">Nucleotidyltransferase family protein</fullName>
    </submittedName>
</protein>
<dbReference type="Proteomes" id="UP001622594">
    <property type="component" value="Chromosome"/>
</dbReference>
<keyword evidence="3" id="KW-1185">Reference proteome</keyword>
<name>A0ABZ1LKG7_9ACTN</name>
<feature type="compositionally biased region" description="Basic and acidic residues" evidence="1">
    <location>
        <begin position="357"/>
        <end position="369"/>
    </location>
</feature>
<dbReference type="Pfam" id="PF14907">
    <property type="entry name" value="NTP_transf_5"/>
    <property type="match status" value="1"/>
</dbReference>
<accession>A0ABZ1LKG7</accession>
<dbReference type="InterPro" id="IPR039498">
    <property type="entry name" value="NTP_transf_5"/>
</dbReference>
<reference evidence="2 3" key="1">
    <citation type="submission" date="2022-10" db="EMBL/GenBank/DDBJ databases">
        <title>The complete genomes of actinobacterial strains from the NBC collection.</title>
        <authorList>
            <person name="Joergensen T.S."/>
            <person name="Alvarez Arevalo M."/>
            <person name="Sterndorff E.B."/>
            <person name="Faurdal D."/>
            <person name="Vuksanovic O."/>
            <person name="Mourched A.-S."/>
            <person name="Charusanti P."/>
            <person name="Shaw S."/>
            <person name="Blin K."/>
            <person name="Weber T."/>
        </authorList>
    </citation>
    <scope>NUCLEOTIDE SEQUENCE [LARGE SCALE GENOMIC DNA]</scope>
    <source>
        <strain evidence="2 3">NBC_00123</strain>
    </source>
</reference>
<feature type="region of interest" description="Disordered" evidence="1">
    <location>
        <begin position="347"/>
        <end position="369"/>
    </location>
</feature>
<dbReference type="RefSeq" id="WP_406336854.1">
    <property type="nucleotide sequence ID" value="NZ_CP108188.1"/>
</dbReference>
<gene>
    <name evidence="2" type="ORF">OG814_37210</name>
</gene>
<sequence>MSNAEAAFRLLQWCADRTRPADFDLAGAVADEGVRSFLKSRNVDSLAALASDGADARQAAYDIVWQHQLAALLQVLEAFEGAGVRTLTFKGGELLPRHFPGRSIGLVGDADVLVPRDEIETAKSILYSLGFRHSFFDAAQGVMRNRDLRNVADIELRHYELAPFVKTVEVTDPVVVQVARTSKADPLRCVEDRALVVIAIDVHHNVASDADPTMLFERAVPSSLGVGETLSSADHVWLNLSRYYNEVAMHGGLSLRPFAYTIPEVAAGTVDWDVVEQAARDLELGPTLSYFLRFCDRIAPGRIPASTLRAVDASTNTRVRDWGWQLGKLFGFHERFPAYAFEPSAFESAVGNAPPGPKRDDRESITNRQ</sequence>
<proteinExistence type="predicted"/>
<dbReference type="EMBL" id="CP108188">
    <property type="protein sequence ID" value="WTR74525.1"/>
    <property type="molecule type" value="Genomic_DNA"/>
</dbReference>
<evidence type="ECO:0000256" key="1">
    <source>
        <dbReference type="SAM" id="MobiDB-lite"/>
    </source>
</evidence>
<organism evidence="2 3">
    <name type="scientific">Streptomyces zaomyceticus</name>
    <dbReference type="NCBI Taxonomy" id="68286"/>
    <lineage>
        <taxon>Bacteria</taxon>
        <taxon>Bacillati</taxon>
        <taxon>Actinomycetota</taxon>
        <taxon>Actinomycetes</taxon>
        <taxon>Kitasatosporales</taxon>
        <taxon>Streptomycetaceae</taxon>
        <taxon>Streptomyces</taxon>
    </lineage>
</organism>
<evidence type="ECO:0000313" key="3">
    <source>
        <dbReference type="Proteomes" id="UP001622594"/>
    </source>
</evidence>
<evidence type="ECO:0000313" key="2">
    <source>
        <dbReference type="EMBL" id="WTR74525.1"/>
    </source>
</evidence>